<accession>A0AAU9S0R3</accession>
<protein>
    <submittedName>
        <fullName evidence="2">Uncharacterized protein</fullName>
    </submittedName>
</protein>
<evidence type="ECO:0000313" key="3">
    <source>
        <dbReference type="Proteomes" id="UP000836841"/>
    </source>
</evidence>
<proteinExistence type="predicted"/>
<comment type="caution">
    <text evidence="2">The sequence shown here is derived from an EMBL/GenBank/DDBJ whole genome shotgun (WGS) entry which is preliminary data.</text>
</comment>
<keyword evidence="1" id="KW-0732">Signal</keyword>
<reference evidence="2 3" key="1">
    <citation type="submission" date="2022-03" db="EMBL/GenBank/DDBJ databases">
        <authorList>
            <person name="Nunn A."/>
            <person name="Chopra R."/>
            <person name="Nunn A."/>
            <person name="Contreras Garrido A."/>
        </authorList>
    </citation>
    <scope>NUCLEOTIDE SEQUENCE [LARGE SCALE GENOMIC DNA]</scope>
</reference>
<evidence type="ECO:0000313" key="2">
    <source>
        <dbReference type="EMBL" id="CAH2057375.1"/>
    </source>
</evidence>
<sequence>MTERPLLCPIFFCLTYSVIANAISMVQAHGYDAMVDEQNCVFLLPHRPRSQISEPPFFLFMKGTGWCGAGGDHYEPLIAHPCSLVSQEKVALVL</sequence>
<gene>
    <name evidence="2" type="ORF">TAV2_LOCUS12148</name>
</gene>
<organism evidence="2 3">
    <name type="scientific">Thlaspi arvense</name>
    <name type="common">Field penny-cress</name>
    <dbReference type="NCBI Taxonomy" id="13288"/>
    <lineage>
        <taxon>Eukaryota</taxon>
        <taxon>Viridiplantae</taxon>
        <taxon>Streptophyta</taxon>
        <taxon>Embryophyta</taxon>
        <taxon>Tracheophyta</taxon>
        <taxon>Spermatophyta</taxon>
        <taxon>Magnoliopsida</taxon>
        <taxon>eudicotyledons</taxon>
        <taxon>Gunneridae</taxon>
        <taxon>Pentapetalae</taxon>
        <taxon>rosids</taxon>
        <taxon>malvids</taxon>
        <taxon>Brassicales</taxon>
        <taxon>Brassicaceae</taxon>
        <taxon>Thlaspideae</taxon>
        <taxon>Thlaspi</taxon>
    </lineage>
</organism>
<feature type="chain" id="PRO_5043583417" evidence="1">
    <location>
        <begin position="29"/>
        <end position="94"/>
    </location>
</feature>
<dbReference type="EMBL" id="CAJVSB020000665">
    <property type="protein sequence ID" value="CAH2057375.1"/>
    <property type="molecule type" value="Genomic_DNA"/>
</dbReference>
<feature type="signal peptide" evidence="1">
    <location>
        <begin position="1"/>
        <end position="28"/>
    </location>
</feature>
<dbReference type="Proteomes" id="UP000836841">
    <property type="component" value="Unassembled WGS sequence"/>
</dbReference>
<dbReference type="PANTHER" id="PTHR36068:SF1">
    <property type="entry name" value="OS01G0102500 PROTEIN"/>
    <property type="match status" value="1"/>
</dbReference>
<keyword evidence="3" id="KW-1185">Reference proteome</keyword>
<dbReference type="AlphaFoldDB" id="A0AAU9S0R3"/>
<evidence type="ECO:0000256" key="1">
    <source>
        <dbReference type="SAM" id="SignalP"/>
    </source>
</evidence>
<name>A0AAU9S0R3_THLAR</name>
<dbReference type="PANTHER" id="PTHR36068">
    <property type="entry name" value="OS01G0102500 PROTEIN"/>
    <property type="match status" value="1"/>
</dbReference>